<name>A0ABT3GJ47_9BACT</name>
<dbReference type="PANTHER" id="PTHR46401:SF2">
    <property type="entry name" value="GLYCOSYLTRANSFERASE WBBK-RELATED"/>
    <property type="match status" value="1"/>
</dbReference>
<gene>
    <name evidence="3" type="ORF">OKA05_13365</name>
</gene>
<keyword evidence="4" id="KW-1185">Reference proteome</keyword>
<dbReference type="SUPFAM" id="SSF53756">
    <property type="entry name" value="UDP-Glycosyltransferase/glycogen phosphorylase"/>
    <property type="match status" value="2"/>
</dbReference>
<sequence length="784" mass="87245">MSSDPPSIVVFAQVPPPEHGQSRMVQLMLDGLREEAPALQVHHVDARFSDTLDDIGGTNWTKFTRSGRFVARALRLWMRHRPGLLYYVPGPVRWSAVLRDWLILGSLRPFYHHVAFHWHAIGHGEWAHGSPRLRLPGPKWLDRFARRVSARVLESPTLSIVLTPQSAKDAAAVGSKASRLVRNGIEDPCEAKAAELAAQKESRTRELGGSASPRFRALFMSVGTVEKGLFDLLEAVRLFLSAAPQAWALDLTIAGGIQPSCRATFDERLQSLIRQFPDQLTLSVKGYVSGSEKLACLASHDLFIAPSRWESFGLTVAEAMASGLAVVAAASDGVQGVLPDDYPFLAPVADPPALAWAIRQCCDSLVAGRGTELHHELRQTFLDRYRRADFCREIAATLEPLASGLGELAKTAGPLRLQVYLADQNPKLGRSLGISRMTQVLLKELAIREELALKGITSRSSIQMPDGSSAVVVPWTTRGRVARVMTDHLHPVWRPGRHPDVFYFPKGFLPRLHGMCSPSVVTIHDTIIQYYADHYPEWRTEIEYRYWASMLKHTLRHADGILTISEAARRQIREFMERHGIPAKPITVTFEPCIYESIPQPVSPVKDNYVLHLGSREPHKRTAWLIRQWAEASRTRADLPKLHVVGKLPDEVVEIAKSCPQVERLPFLDDEALQRQFEMARALIFPSEIEGFGLPAVEAYFLGTPVCFTRGTSIEEVLGDAASCGGFDLSEPASLFTALDDVLALPPGQVRDWGLSLRDKYAARVVADLMVEVFHEVSRHHTAR</sequence>
<dbReference type="Pfam" id="PF00534">
    <property type="entry name" value="Glycos_transf_1"/>
    <property type="match status" value="1"/>
</dbReference>
<proteinExistence type="predicted"/>
<keyword evidence="3" id="KW-0328">Glycosyltransferase</keyword>
<dbReference type="GO" id="GO:0016757">
    <property type="term" value="F:glycosyltransferase activity"/>
    <property type="evidence" value="ECO:0007669"/>
    <property type="project" value="UniProtKB-KW"/>
</dbReference>
<organism evidence="3 4">
    <name type="scientific">Luteolibacter arcticus</name>
    <dbReference type="NCBI Taxonomy" id="1581411"/>
    <lineage>
        <taxon>Bacteria</taxon>
        <taxon>Pseudomonadati</taxon>
        <taxon>Verrucomicrobiota</taxon>
        <taxon>Verrucomicrobiia</taxon>
        <taxon>Verrucomicrobiales</taxon>
        <taxon>Verrucomicrobiaceae</taxon>
        <taxon>Luteolibacter</taxon>
    </lineage>
</organism>
<dbReference type="Pfam" id="PF13692">
    <property type="entry name" value="Glyco_trans_1_4"/>
    <property type="match status" value="1"/>
</dbReference>
<evidence type="ECO:0000313" key="4">
    <source>
        <dbReference type="Proteomes" id="UP001320876"/>
    </source>
</evidence>
<reference evidence="3 4" key="1">
    <citation type="submission" date="2022-10" db="EMBL/GenBank/DDBJ databases">
        <title>Luteolibacter arcticus strain CCTCC AB 2014275, whole genome shotgun sequencing project.</title>
        <authorList>
            <person name="Zhao G."/>
            <person name="Shen L."/>
        </authorList>
    </citation>
    <scope>NUCLEOTIDE SEQUENCE [LARGE SCALE GENOMIC DNA]</scope>
    <source>
        <strain evidence="3 4">CCTCC AB 2014275</strain>
    </source>
</reference>
<dbReference type="InterPro" id="IPR001296">
    <property type="entry name" value="Glyco_trans_1"/>
</dbReference>
<dbReference type="EC" id="2.4.-.-" evidence="3"/>
<accession>A0ABT3GJ47</accession>
<evidence type="ECO:0000259" key="2">
    <source>
        <dbReference type="Pfam" id="PF00534"/>
    </source>
</evidence>
<dbReference type="Gene3D" id="3.40.50.2000">
    <property type="entry name" value="Glycogen Phosphorylase B"/>
    <property type="match status" value="4"/>
</dbReference>
<dbReference type="CDD" id="cd03801">
    <property type="entry name" value="GT4_PimA-like"/>
    <property type="match status" value="1"/>
</dbReference>
<keyword evidence="1 3" id="KW-0808">Transferase</keyword>
<dbReference type="EMBL" id="JAPDDT010000005">
    <property type="protein sequence ID" value="MCW1923547.1"/>
    <property type="molecule type" value="Genomic_DNA"/>
</dbReference>
<protein>
    <submittedName>
        <fullName evidence="3">Glycosyltransferase</fullName>
        <ecNumber evidence="3">2.4.-.-</ecNumber>
    </submittedName>
</protein>
<dbReference type="PANTHER" id="PTHR46401">
    <property type="entry name" value="GLYCOSYLTRANSFERASE WBBK-RELATED"/>
    <property type="match status" value="1"/>
</dbReference>
<evidence type="ECO:0000313" key="3">
    <source>
        <dbReference type="EMBL" id="MCW1923547.1"/>
    </source>
</evidence>
<comment type="caution">
    <text evidence="3">The sequence shown here is derived from an EMBL/GenBank/DDBJ whole genome shotgun (WGS) entry which is preliminary data.</text>
</comment>
<dbReference type="RefSeq" id="WP_264487656.1">
    <property type="nucleotide sequence ID" value="NZ_JAPDDT010000005.1"/>
</dbReference>
<dbReference type="Proteomes" id="UP001320876">
    <property type="component" value="Unassembled WGS sequence"/>
</dbReference>
<feature type="domain" description="Glycosyl transferase family 1" evidence="2">
    <location>
        <begin position="599"/>
        <end position="722"/>
    </location>
</feature>
<dbReference type="CDD" id="cd03809">
    <property type="entry name" value="GT4_MtfB-like"/>
    <property type="match status" value="1"/>
</dbReference>
<evidence type="ECO:0000256" key="1">
    <source>
        <dbReference type="ARBA" id="ARBA00022679"/>
    </source>
</evidence>